<keyword evidence="2" id="KW-1185">Reference proteome</keyword>
<name>A0A0E0G7Q4_ORYNI</name>
<dbReference type="EnsemblPlants" id="ONIVA02G21170.2">
    <property type="protein sequence ID" value="ONIVA02G21170.2"/>
    <property type="gene ID" value="ONIVA02G21170"/>
</dbReference>
<proteinExistence type="predicted"/>
<evidence type="ECO:0000313" key="1">
    <source>
        <dbReference type="EnsemblPlants" id="ONIVA02G21170.2"/>
    </source>
</evidence>
<reference evidence="1" key="1">
    <citation type="submission" date="2015-04" db="UniProtKB">
        <authorList>
            <consortium name="EnsemblPlants"/>
        </authorList>
    </citation>
    <scope>IDENTIFICATION</scope>
    <source>
        <strain evidence="1">SL10</strain>
    </source>
</reference>
<organism evidence="1">
    <name type="scientific">Oryza nivara</name>
    <name type="common">Indian wild rice</name>
    <name type="synonym">Oryza sativa f. spontanea</name>
    <dbReference type="NCBI Taxonomy" id="4536"/>
    <lineage>
        <taxon>Eukaryota</taxon>
        <taxon>Viridiplantae</taxon>
        <taxon>Streptophyta</taxon>
        <taxon>Embryophyta</taxon>
        <taxon>Tracheophyta</taxon>
        <taxon>Spermatophyta</taxon>
        <taxon>Magnoliopsida</taxon>
        <taxon>Liliopsida</taxon>
        <taxon>Poales</taxon>
        <taxon>Poaceae</taxon>
        <taxon>BOP clade</taxon>
        <taxon>Oryzoideae</taxon>
        <taxon>Oryzeae</taxon>
        <taxon>Oryzinae</taxon>
        <taxon>Oryza</taxon>
    </lineage>
</organism>
<reference evidence="1" key="2">
    <citation type="submission" date="2018-04" db="EMBL/GenBank/DDBJ databases">
        <title>OnivRS2 (Oryza nivara Reference Sequence Version 2).</title>
        <authorList>
            <person name="Zhang J."/>
            <person name="Kudrna D."/>
            <person name="Lee S."/>
            <person name="Talag J."/>
            <person name="Rajasekar S."/>
            <person name="Welchert J."/>
            <person name="Hsing Y.-I."/>
            <person name="Wing R.A."/>
        </authorList>
    </citation>
    <scope>NUCLEOTIDE SEQUENCE [LARGE SCALE GENOMIC DNA]</scope>
    <source>
        <strain evidence="1">SL10</strain>
    </source>
</reference>
<protein>
    <submittedName>
        <fullName evidence="1">Uncharacterized protein</fullName>
    </submittedName>
</protein>
<dbReference type="HOGENOM" id="CLU_2945709_0_0_1"/>
<sequence>MNAQTWDELDTACEGPDILLSAAATTIIIEDGAIANFKHNTWIQDLNLLPNGGMTIVLLD</sequence>
<dbReference type="Proteomes" id="UP000006591">
    <property type="component" value="Chromosome 2"/>
</dbReference>
<accession>A0A0E0G7Q4</accession>
<dbReference type="AlphaFoldDB" id="A0A0E0G7Q4"/>
<dbReference type="Gramene" id="ONIVA02G21170.2">
    <property type="protein sequence ID" value="ONIVA02G21170.2"/>
    <property type="gene ID" value="ONIVA02G21170"/>
</dbReference>
<evidence type="ECO:0000313" key="2">
    <source>
        <dbReference type="Proteomes" id="UP000006591"/>
    </source>
</evidence>